<comment type="caution">
    <text evidence="3">The sequence shown here is derived from an EMBL/GenBank/DDBJ whole genome shotgun (WGS) entry which is preliminary data.</text>
</comment>
<evidence type="ECO:0000256" key="2">
    <source>
        <dbReference type="SAM" id="SignalP"/>
    </source>
</evidence>
<feature type="transmembrane region" description="Helical" evidence="1">
    <location>
        <begin position="32"/>
        <end position="54"/>
    </location>
</feature>
<reference evidence="3 4" key="1">
    <citation type="submission" date="2024-02" db="EMBL/GenBank/DDBJ databases">
        <authorList>
            <person name="Chen Y."/>
            <person name="Shah S."/>
            <person name="Dougan E. K."/>
            <person name="Thang M."/>
            <person name="Chan C."/>
        </authorList>
    </citation>
    <scope>NUCLEOTIDE SEQUENCE [LARGE SCALE GENOMIC DNA]</scope>
</reference>
<keyword evidence="2" id="KW-0732">Signal</keyword>
<sequence length="145" mass="13808">MVGGILVVAAAPSALTAHTIYQLCDAMENNSITPTAVALGGTLGALGGSTVGVVMVAESGAVAGLSASGITSGLAALGGGTVASGGLGMLGGVAAVAGVASLGALAVGGVAWIVSHELVQGKLKEQRIQMLDLACQHGFKNLLGD</sequence>
<evidence type="ECO:0000313" key="3">
    <source>
        <dbReference type="EMBL" id="CAK9047308.1"/>
    </source>
</evidence>
<feature type="transmembrane region" description="Helical" evidence="1">
    <location>
        <begin position="61"/>
        <end position="83"/>
    </location>
</feature>
<organism evidence="3 4">
    <name type="scientific">Durusdinium trenchii</name>
    <dbReference type="NCBI Taxonomy" id="1381693"/>
    <lineage>
        <taxon>Eukaryota</taxon>
        <taxon>Sar</taxon>
        <taxon>Alveolata</taxon>
        <taxon>Dinophyceae</taxon>
        <taxon>Suessiales</taxon>
        <taxon>Symbiodiniaceae</taxon>
        <taxon>Durusdinium</taxon>
    </lineage>
</organism>
<keyword evidence="4" id="KW-1185">Reference proteome</keyword>
<feature type="signal peptide" evidence="2">
    <location>
        <begin position="1"/>
        <end position="17"/>
    </location>
</feature>
<keyword evidence="1" id="KW-1133">Transmembrane helix</keyword>
<proteinExistence type="predicted"/>
<accession>A0ABP0M756</accession>
<dbReference type="EMBL" id="CAXAMM010020113">
    <property type="protein sequence ID" value="CAK9047308.1"/>
    <property type="molecule type" value="Genomic_DNA"/>
</dbReference>
<keyword evidence="1" id="KW-0472">Membrane</keyword>
<evidence type="ECO:0000256" key="1">
    <source>
        <dbReference type="SAM" id="Phobius"/>
    </source>
</evidence>
<name>A0ABP0M756_9DINO</name>
<feature type="transmembrane region" description="Helical" evidence="1">
    <location>
        <begin position="89"/>
        <end position="114"/>
    </location>
</feature>
<protein>
    <submittedName>
        <fullName evidence="3">Uncharacterized protein</fullName>
    </submittedName>
</protein>
<keyword evidence="1" id="KW-0812">Transmembrane</keyword>
<gene>
    <name evidence="3" type="ORF">SCF082_LOCUS26523</name>
</gene>
<evidence type="ECO:0000313" key="4">
    <source>
        <dbReference type="Proteomes" id="UP001642464"/>
    </source>
</evidence>
<dbReference type="Proteomes" id="UP001642464">
    <property type="component" value="Unassembled WGS sequence"/>
</dbReference>
<feature type="chain" id="PRO_5046216864" evidence="2">
    <location>
        <begin position="18"/>
        <end position="145"/>
    </location>
</feature>